<evidence type="ECO:0000313" key="2">
    <source>
        <dbReference type="Proteomes" id="UP001497644"/>
    </source>
</evidence>
<protein>
    <submittedName>
        <fullName evidence="1">Uncharacterized protein</fullName>
    </submittedName>
</protein>
<organism evidence="1 2">
    <name type="scientific">Lasius platythorax</name>
    <dbReference type="NCBI Taxonomy" id="488582"/>
    <lineage>
        <taxon>Eukaryota</taxon>
        <taxon>Metazoa</taxon>
        <taxon>Ecdysozoa</taxon>
        <taxon>Arthropoda</taxon>
        <taxon>Hexapoda</taxon>
        <taxon>Insecta</taxon>
        <taxon>Pterygota</taxon>
        <taxon>Neoptera</taxon>
        <taxon>Endopterygota</taxon>
        <taxon>Hymenoptera</taxon>
        <taxon>Apocrita</taxon>
        <taxon>Aculeata</taxon>
        <taxon>Formicoidea</taxon>
        <taxon>Formicidae</taxon>
        <taxon>Formicinae</taxon>
        <taxon>Lasius</taxon>
        <taxon>Lasius</taxon>
    </lineage>
</organism>
<proteinExistence type="predicted"/>
<accession>A0AAV2NKF8</accession>
<sequence>MRDTIGIRDHEGPFKVQIRINREKALKNRGKNAQKILHWLVMKLQICPSDVIMVSHMAEVRFMNYQDANKCLDALEQTNSENDLSARIEARSLTCKGVVTDWPEGIPDFWECIARTTRK</sequence>
<dbReference type="EMBL" id="OZ034825">
    <property type="protein sequence ID" value="CAL1680668.1"/>
    <property type="molecule type" value="Genomic_DNA"/>
</dbReference>
<reference evidence="1" key="1">
    <citation type="submission" date="2024-04" db="EMBL/GenBank/DDBJ databases">
        <authorList>
            <consortium name="Molecular Ecology Group"/>
        </authorList>
    </citation>
    <scope>NUCLEOTIDE SEQUENCE</scope>
</reference>
<evidence type="ECO:0000313" key="1">
    <source>
        <dbReference type="EMBL" id="CAL1680668.1"/>
    </source>
</evidence>
<keyword evidence="2" id="KW-1185">Reference proteome</keyword>
<dbReference type="AlphaFoldDB" id="A0AAV2NKF8"/>
<dbReference type="Proteomes" id="UP001497644">
    <property type="component" value="Chromosome 2"/>
</dbReference>
<name>A0AAV2NKF8_9HYME</name>
<gene>
    <name evidence="1" type="ORF">LPLAT_LOCUS6646</name>
</gene>